<dbReference type="OrthoDB" id="10673386at2759"/>
<keyword evidence="3 6" id="KW-0812">Transmembrane</keyword>
<evidence type="ECO:0000256" key="3">
    <source>
        <dbReference type="ARBA" id="ARBA00022692"/>
    </source>
</evidence>
<reference evidence="7" key="2">
    <citation type="submission" date="2020-09" db="EMBL/GenBank/DDBJ databases">
        <authorList>
            <person name="Kikuchi T."/>
        </authorList>
    </citation>
    <scope>NUCLEOTIDE SEQUENCE</scope>
    <source>
        <strain evidence="7">Ka4C1</strain>
    </source>
</reference>
<keyword evidence="5 6" id="KW-0472">Membrane</keyword>
<feature type="transmembrane region" description="Helical" evidence="6">
    <location>
        <begin position="297"/>
        <end position="315"/>
    </location>
</feature>
<dbReference type="Pfam" id="PF10317">
    <property type="entry name" value="7TM_GPCR_Srd"/>
    <property type="match status" value="1"/>
</dbReference>
<dbReference type="AlphaFoldDB" id="A0A1I7SLI4"/>
<keyword evidence="4 6" id="KW-1133">Transmembrane helix</keyword>
<evidence type="ECO:0000256" key="1">
    <source>
        <dbReference type="ARBA" id="ARBA00004141"/>
    </source>
</evidence>
<feature type="transmembrane region" description="Helical" evidence="6">
    <location>
        <begin position="210"/>
        <end position="231"/>
    </location>
</feature>
<dbReference type="PANTHER" id="PTHR22945:SF40">
    <property type="entry name" value="SERPENTINE RECEPTOR, CLASS D (DELTA)-RELATED"/>
    <property type="match status" value="1"/>
</dbReference>
<dbReference type="SMR" id="A0A1I7SLI4"/>
<protein>
    <submittedName>
        <fullName evidence="7">(pine wood nematode) hypothetical protein</fullName>
    </submittedName>
</protein>
<proteinExistence type="inferred from homology"/>
<evidence type="ECO:0000256" key="4">
    <source>
        <dbReference type="ARBA" id="ARBA00022989"/>
    </source>
</evidence>
<accession>A0A1I7SLI4</accession>
<dbReference type="EMBL" id="CAJFDI010000006">
    <property type="protein sequence ID" value="CAD5234052.1"/>
    <property type="molecule type" value="Genomic_DNA"/>
</dbReference>
<comment type="similarity">
    <text evidence="2">Belongs to the nematode receptor-like protein srd family.</text>
</comment>
<reference evidence="10" key="1">
    <citation type="submission" date="2016-11" db="UniProtKB">
        <authorList>
            <consortium name="WormBaseParasite"/>
        </authorList>
    </citation>
    <scope>IDENTIFICATION</scope>
</reference>
<organism evidence="8 10">
    <name type="scientific">Bursaphelenchus xylophilus</name>
    <name type="common">Pinewood nematode worm</name>
    <name type="synonym">Aphelenchoides xylophilus</name>
    <dbReference type="NCBI Taxonomy" id="6326"/>
    <lineage>
        <taxon>Eukaryota</taxon>
        <taxon>Metazoa</taxon>
        <taxon>Ecdysozoa</taxon>
        <taxon>Nematoda</taxon>
        <taxon>Chromadorea</taxon>
        <taxon>Rhabditida</taxon>
        <taxon>Tylenchina</taxon>
        <taxon>Tylenchomorpha</taxon>
        <taxon>Aphelenchoidea</taxon>
        <taxon>Aphelenchoididae</taxon>
        <taxon>Bursaphelenchus</taxon>
    </lineage>
</organism>
<dbReference type="InterPro" id="IPR019421">
    <property type="entry name" value="7TM_GPCR_serpentine_rcpt_Srd"/>
</dbReference>
<dbReference type="InterPro" id="IPR050920">
    <property type="entry name" value="Nematode_rcpt-like_delta"/>
</dbReference>
<dbReference type="SUPFAM" id="SSF81321">
    <property type="entry name" value="Family A G protein-coupled receptor-like"/>
    <property type="match status" value="1"/>
</dbReference>
<evidence type="ECO:0000313" key="9">
    <source>
        <dbReference type="Proteomes" id="UP000659654"/>
    </source>
</evidence>
<evidence type="ECO:0000313" key="8">
    <source>
        <dbReference type="Proteomes" id="UP000095284"/>
    </source>
</evidence>
<dbReference type="GO" id="GO:0016020">
    <property type="term" value="C:membrane"/>
    <property type="evidence" value="ECO:0007669"/>
    <property type="project" value="UniProtKB-SubCell"/>
</dbReference>
<feature type="transmembrane region" description="Helical" evidence="6">
    <location>
        <begin position="261"/>
        <end position="285"/>
    </location>
</feature>
<feature type="transmembrane region" description="Helical" evidence="6">
    <location>
        <begin position="108"/>
        <end position="129"/>
    </location>
</feature>
<comment type="subcellular location">
    <subcellularLocation>
        <location evidence="1">Membrane</location>
        <topology evidence="1">Multi-pass membrane protein</topology>
    </subcellularLocation>
</comment>
<feature type="transmembrane region" description="Helical" evidence="6">
    <location>
        <begin position="150"/>
        <end position="173"/>
    </location>
</feature>
<evidence type="ECO:0000256" key="2">
    <source>
        <dbReference type="ARBA" id="ARBA00009166"/>
    </source>
</evidence>
<dbReference type="Proteomes" id="UP000659654">
    <property type="component" value="Unassembled WGS sequence"/>
</dbReference>
<feature type="transmembrane region" description="Helical" evidence="6">
    <location>
        <begin position="34"/>
        <end position="55"/>
    </location>
</feature>
<evidence type="ECO:0000313" key="10">
    <source>
        <dbReference type="WBParaSite" id="BXY_1391700.1"/>
    </source>
</evidence>
<evidence type="ECO:0000256" key="5">
    <source>
        <dbReference type="ARBA" id="ARBA00023136"/>
    </source>
</evidence>
<keyword evidence="9" id="KW-1185">Reference proteome</keyword>
<name>A0A1I7SLI4_BURXY</name>
<dbReference type="EMBL" id="CAJFCV020000006">
    <property type="protein sequence ID" value="CAG9129620.1"/>
    <property type="molecule type" value="Genomic_DNA"/>
</dbReference>
<gene>
    <name evidence="7" type="ORF">BXYJ_LOCUS14143</name>
</gene>
<dbReference type="WBParaSite" id="BXY_1391700.1">
    <property type="protein sequence ID" value="BXY_1391700.1"/>
    <property type="gene ID" value="BXY_1391700"/>
</dbReference>
<dbReference type="Proteomes" id="UP000582659">
    <property type="component" value="Unassembled WGS sequence"/>
</dbReference>
<dbReference type="Proteomes" id="UP000095284">
    <property type="component" value="Unplaced"/>
</dbReference>
<evidence type="ECO:0000313" key="7">
    <source>
        <dbReference type="EMBL" id="CAD5234052.1"/>
    </source>
</evidence>
<dbReference type="PANTHER" id="PTHR22945">
    <property type="entry name" value="SERPENTINE RECEPTOR, CLASS D DELTA"/>
    <property type="match status" value="1"/>
</dbReference>
<sequence>MAHRRHHTPFGMRNNCTGFYPVLDQSHILLIHEWIGYLLNGFAFFLNLFLIYLVITRSHKMKNMRPLLLTGAIVDANYALFNGIHNTYFVISHQNVILIMNSMYTSTYAMTTLFRTLAGSTVALSWLCVPFQVSYRHYLIRSGSPPPASFLIIHAVIIGGLSLIGSSLIYAVYQPLYISFLCEMREAIGSLGLELTDTRLSAGKYDTEVLQYYLVFFTGISVGSILIVFAIEKRVRQYLHLKEKIMSKRTRRMHSELNKALFFMALSPIISNVSQTLYVSTAVYLNFDNRILDCISSLLAVTGPLINGFTTIYFVHPYRNFFLGVLSSNFEDSTKNELVISEDSFTKSSRAGNNMVSL</sequence>
<evidence type="ECO:0000256" key="6">
    <source>
        <dbReference type="SAM" id="Phobius"/>
    </source>
</evidence>